<sequence>MNLLEQYRQASLFSLYFVENIDKYFGGVGARTLGPDYELRSWKKETKPVSEPSVYIHQVTANNSMIGINSGSFDVSSKPKTTQESHKGVVVPSVETSDAPNLEYITSHEITPSTSQQFLTSLETSEDIATSHEDTPCPVSSETSEDITTSPKDRLILQETIVKKLDALFETEYTKIESKIILETDINGYNQIEEARFNFFIRDTFLDFVANFRYRMLKVLDREISERTFIIESLSPISKCVSDIKYYWIEKNVASIKEANNMFAEDINPRKTDLLVIR</sequence>
<evidence type="ECO:0000313" key="3">
    <source>
        <dbReference type="Proteomes" id="UP000265703"/>
    </source>
</evidence>
<dbReference type="AlphaFoldDB" id="A0A397T5I8"/>
<accession>A0A397T5I8</accession>
<proteinExistence type="predicted"/>
<evidence type="ECO:0000313" key="2">
    <source>
        <dbReference type="EMBL" id="RIA92579.1"/>
    </source>
</evidence>
<name>A0A397T5I8_9GLOM</name>
<feature type="compositionally biased region" description="Polar residues" evidence="1">
    <location>
        <begin position="138"/>
        <end position="149"/>
    </location>
</feature>
<gene>
    <name evidence="2" type="ORF">C1645_820502</name>
</gene>
<comment type="caution">
    <text evidence="2">The sequence shown here is derived from an EMBL/GenBank/DDBJ whole genome shotgun (WGS) entry which is preliminary data.</text>
</comment>
<keyword evidence="3" id="KW-1185">Reference proteome</keyword>
<dbReference type="EMBL" id="QKYT01000123">
    <property type="protein sequence ID" value="RIA92579.1"/>
    <property type="molecule type" value="Genomic_DNA"/>
</dbReference>
<organism evidence="2 3">
    <name type="scientific">Glomus cerebriforme</name>
    <dbReference type="NCBI Taxonomy" id="658196"/>
    <lineage>
        <taxon>Eukaryota</taxon>
        <taxon>Fungi</taxon>
        <taxon>Fungi incertae sedis</taxon>
        <taxon>Mucoromycota</taxon>
        <taxon>Glomeromycotina</taxon>
        <taxon>Glomeromycetes</taxon>
        <taxon>Glomerales</taxon>
        <taxon>Glomeraceae</taxon>
        <taxon>Glomus</taxon>
    </lineage>
</organism>
<dbReference type="Proteomes" id="UP000265703">
    <property type="component" value="Unassembled WGS sequence"/>
</dbReference>
<evidence type="ECO:0000256" key="1">
    <source>
        <dbReference type="SAM" id="MobiDB-lite"/>
    </source>
</evidence>
<reference evidence="2 3" key="1">
    <citation type="submission" date="2018-06" db="EMBL/GenBank/DDBJ databases">
        <title>Comparative genomics reveals the genomic features of Rhizophagus irregularis, R. cerebriforme, R. diaphanum and Gigaspora rosea, and their symbiotic lifestyle signature.</title>
        <authorList>
            <person name="Morin E."/>
            <person name="San Clemente H."/>
            <person name="Chen E.C.H."/>
            <person name="De La Providencia I."/>
            <person name="Hainaut M."/>
            <person name="Kuo A."/>
            <person name="Kohler A."/>
            <person name="Murat C."/>
            <person name="Tang N."/>
            <person name="Roy S."/>
            <person name="Loubradou J."/>
            <person name="Henrissat B."/>
            <person name="Grigoriev I.V."/>
            <person name="Corradi N."/>
            <person name="Roux C."/>
            <person name="Martin F.M."/>
        </authorList>
    </citation>
    <scope>NUCLEOTIDE SEQUENCE [LARGE SCALE GENOMIC DNA]</scope>
    <source>
        <strain evidence="2 3">DAOM 227022</strain>
    </source>
</reference>
<feature type="region of interest" description="Disordered" evidence="1">
    <location>
        <begin position="130"/>
        <end position="149"/>
    </location>
</feature>
<dbReference type="OrthoDB" id="2404656at2759"/>
<protein>
    <submittedName>
        <fullName evidence="2">Uncharacterized protein</fullName>
    </submittedName>
</protein>